<dbReference type="InterPro" id="IPR000059">
    <property type="entry name" value="NUDIX_hydrolase_NudL_CS"/>
</dbReference>
<evidence type="ECO:0000256" key="7">
    <source>
        <dbReference type="ARBA" id="ARBA00023211"/>
    </source>
</evidence>
<comment type="cofactor">
    <cofactor evidence="1">
        <name>Mn(2+)</name>
        <dbReference type="ChEBI" id="CHEBI:29035"/>
    </cofactor>
</comment>
<dbReference type="GO" id="GO:0009132">
    <property type="term" value="P:nucleoside diphosphate metabolic process"/>
    <property type="evidence" value="ECO:0007669"/>
    <property type="project" value="InterPro"/>
</dbReference>
<accession>A0A2U3NF50</accession>
<dbReference type="PROSITE" id="PS51462">
    <property type="entry name" value="NUDIX"/>
    <property type="match status" value="1"/>
</dbReference>
<keyword evidence="11" id="KW-1185">Reference proteome</keyword>
<comment type="similarity">
    <text evidence="3">Belongs to the Nudix hydrolase family. PCD1 subfamily.</text>
</comment>
<dbReference type="PROSITE" id="PS01293">
    <property type="entry name" value="NUDIX_COA"/>
    <property type="match status" value="1"/>
</dbReference>
<dbReference type="GO" id="GO:0000287">
    <property type="term" value="F:magnesium ion binding"/>
    <property type="evidence" value="ECO:0007669"/>
    <property type="project" value="InterPro"/>
</dbReference>
<protein>
    <submittedName>
        <fullName evidence="10">Coenzyme A pyrophosphatase</fullName>
    </submittedName>
</protein>
<keyword evidence="7" id="KW-0464">Manganese</keyword>
<evidence type="ECO:0000256" key="6">
    <source>
        <dbReference type="ARBA" id="ARBA00022842"/>
    </source>
</evidence>
<evidence type="ECO:0000256" key="8">
    <source>
        <dbReference type="SAM" id="MobiDB-lite"/>
    </source>
</evidence>
<dbReference type="Gene3D" id="3.90.79.10">
    <property type="entry name" value="Nucleoside Triphosphate Pyrophosphohydrolase"/>
    <property type="match status" value="1"/>
</dbReference>
<keyword evidence="6" id="KW-0460">Magnesium</keyword>
<dbReference type="PANTHER" id="PTHR12992:SF11">
    <property type="entry name" value="MITOCHONDRIAL COENZYME A DIPHOSPHATASE NUDT8"/>
    <property type="match status" value="1"/>
</dbReference>
<dbReference type="SUPFAM" id="SSF55811">
    <property type="entry name" value="Nudix"/>
    <property type="match status" value="1"/>
</dbReference>
<dbReference type="GO" id="GO:0010945">
    <property type="term" value="F:coenzyme A diphosphatase activity"/>
    <property type="evidence" value="ECO:0007669"/>
    <property type="project" value="InterPro"/>
</dbReference>
<evidence type="ECO:0000256" key="4">
    <source>
        <dbReference type="ARBA" id="ARBA00022723"/>
    </source>
</evidence>
<comment type="cofactor">
    <cofactor evidence="2">
        <name>Mg(2+)</name>
        <dbReference type="ChEBI" id="CHEBI:18420"/>
    </cofactor>
</comment>
<evidence type="ECO:0000256" key="5">
    <source>
        <dbReference type="ARBA" id="ARBA00022801"/>
    </source>
</evidence>
<feature type="region of interest" description="Disordered" evidence="8">
    <location>
        <begin position="1"/>
        <end position="27"/>
    </location>
</feature>
<dbReference type="AlphaFoldDB" id="A0A2U3NF50"/>
<dbReference type="InterPro" id="IPR015797">
    <property type="entry name" value="NUDIX_hydrolase-like_dom_sf"/>
</dbReference>
<feature type="non-terminal residue" evidence="10">
    <location>
        <position position="1"/>
    </location>
</feature>
<keyword evidence="5" id="KW-0378">Hydrolase</keyword>
<dbReference type="STRING" id="1841859.GCA_900157385_03628"/>
<feature type="domain" description="Nudix hydrolase" evidence="9">
    <location>
        <begin position="72"/>
        <end position="242"/>
    </location>
</feature>
<dbReference type="PANTHER" id="PTHR12992">
    <property type="entry name" value="NUDIX HYDROLASE"/>
    <property type="match status" value="1"/>
</dbReference>
<evidence type="ECO:0000256" key="2">
    <source>
        <dbReference type="ARBA" id="ARBA00001946"/>
    </source>
</evidence>
<gene>
    <name evidence="10" type="ORF">MTAB308_3627</name>
</gene>
<feature type="compositionally biased region" description="Pro residues" evidence="8">
    <location>
        <begin position="1"/>
        <end position="11"/>
    </location>
</feature>
<proteinExistence type="inferred from homology"/>
<evidence type="ECO:0000313" key="11">
    <source>
        <dbReference type="Proteomes" id="UP000241595"/>
    </source>
</evidence>
<evidence type="ECO:0000256" key="1">
    <source>
        <dbReference type="ARBA" id="ARBA00001936"/>
    </source>
</evidence>
<dbReference type="CDD" id="cd03426">
    <property type="entry name" value="NUDIX_CoAse_Nudt7"/>
    <property type="match status" value="1"/>
</dbReference>
<dbReference type="EMBL" id="FTRV01000015">
    <property type="protein sequence ID" value="SPM30125.1"/>
    <property type="molecule type" value="Genomic_DNA"/>
</dbReference>
<dbReference type="Proteomes" id="UP000241595">
    <property type="component" value="Unassembled WGS sequence"/>
</dbReference>
<dbReference type="InterPro" id="IPR000086">
    <property type="entry name" value="NUDIX_hydrolase_dom"/>
</dbReference>
<evidence type="ECO:0000259" key="9">
    <source>
        <dbReference type="PROSITE" id="PS51462"/>
    </source>
</evidence>
<name>A0A2U3NF50_9MYCO</name>
<sequence length="273" mass="28904">VSAGGTPPPNGDPTHGRAPVPLRPDVSPSWLRPLVDNVGQIPEAYRHRLPAGVLAMVTAAKAASSMASLVGDDREAAVLVLFSGPESGPPGGGLPDDADLLLTVRASTLRHHAGQAAFPGGASDPTDEGPIATALREAREETGIDVSRLHPLATMERTFIAPSRFHVVPVLAYSPDPGPVAVVDETETAIVSRVPLRAFINPDNRLMVYRGNLGRRWAGPAFLLNQMLVWGFTGQVISAMLDVAGWAQPWDTTDIRELDEAMVLVGNEGGSRR</sequence>
<keyword evidence="4" id="KW-0479">Metal-binding</keyword>
<dbReference type="InterPro" id="IPR045121">
    <property type="entry name" value="CoAse"/>
</dbReference>
<reference evidence="10 11" key="1">
    <citation type="submission" date="2017-01" db="EMBL/GenBank/DDBJ databases">
        <authorList>
            <consortium name="Urmite Genomes"/>
        </authorList>
    </citation>
    <scope>NUCLEOTIDE SEQUENCE [LARGE SCALE GENOMIC DNA]</scope>
    <source>
        <strain evidence="10 11">AB308</strain>
    </source>
</reference>
<organism evidence="10 11">
    <name type="scientific">Mycobacterium terramassiliense</name>
    <dbReference type="NCBI Taxonomy" id="1841859"/>
    <lineage>
        <taxon>Bacteria</taxon>
        <taxon>Bacillati</taxon>
        <taxon>Actinomycetota</taxon>
        <taxon>Actinomycetes</taxon>
        <taxon>Mycobacteriales</taxon>
        <taxon>Mycobacteriaceae</taxon>
        <taxon>Mycobacterium</taxon>
    </lineage>
</organism>
<evidence type="ECO:0000256" key="3">
    <source>
        <dbReference type="ARBA" id="ARBA00006506"/>
    </source>
</evidence>
<evidence type="ECO:0000313" key="10">
    <source>
        <dbReference type="EMBL" id="SPM30125.1"/>
    </source>
</evidence>
<dbReference type="Pfam" id="PF00293">
    <property type="entry name" value="NUDIX"/>
    <property type="match status" value="1"/>
</dbReference>
<dbReference type="GO" id="GO:0030145">
    <property type="term" value="F:manganese ion binding"/>
    <property type="evidence" value="ECO:0007669"/>
    <property type="project" value="InterPro"/>
</dbReference>